<evidence type="ECO:0000259" key="1">
    <source>
        <dbReference type="Pfam" id="PF08659"/>
    </source>
</evidence>
<dbReference type="Pfam" id="PF08659">
    <property type="entry name" value="KR"/>
    <property type="match status" value="1"/>
</dbReference>
<accession>X7XQ76</accession>
<dbReference type="EMBL" id="JAOA01000052">
    <property type="protein sequence ID" value="ETZ96309.1"/>
    <property type="molecule type" value="Genomic_DNA"/>
</dbReference>
<evidence type="ECO:0000313" key="3">
    <source>
        <dbReference type="Proteomes" id="UP000020561"/>
    </source>
</evidence>
<dbReference type="Proteomes" id="UP000020561">
    <property type="component" value="Unassembled WGS sequence"/>
</dbReference>
<proteinExistence type="predicted"/>
<dbReference type="RefSeq" id="WP_036396355.1">
    <property type="nucleotide sequence ID" value="NZ_JAOA01000052.1"/>
</dbReference>
<protein>
    <submittedName>
        <fullName evidence="2">Short chain dehydrogenase family protein</fullName>
    </submittedName>
</protein>
<feature type="domain" description="Ketoreductase (KR)" evidence="1">
    <location>
        <begin position="78"/>
        <end position="130"/>
    </location>
</feature>
<organism evidence="2 3">
    <name type="scientific">Mycobacterium kansasii 662</name>
    <dbReference type="NCBI Taxonomy" id="1299326"/>
    <lineage>
        <taxon>Bacteria</taxon>
        <taxon>Bacillati</taxon>
        <taxon>Actinomycetota</taxon>
        <taxon>Actinomycetes</taxon>
        <taxon>Mycobacteriales</taxon>
        <taxon>Mycobacteriaceae</taxon>
        <taxon>Mycobacterium</taxon>
    </lineage>
</organism>
<dbReference type="SUPFAM" id="SSF51735">
    <property type="entry name" value="NAD(P)-binding Rossmann-fold domains"/>
    <property type="match status" value="2"/>
</dbReference>
<evidence type="ECO:0000313" key="2">
    <source>
        <dbReference type="EMBL" id="ETZ96309.1"/>
    </source>
</evidence>
<dbReference type="AlphaFoldDB" id="X7XQ76"/>
<name>X7XQ76_MYCKA</name>
<sequence length="174" mass="18857">MLWGLGRSLALEHPEIWGGLIDLDDSVPTALAARQVLAAAGSADEEDQVVYRLGTRLVPRLRWRPVTTEPVTLSSDTSQLVIGATGNIGPHLIRRLAQMGAGTVVAVSRNPGDRLHELAETLAAAGKNLVTVGRGCHRRRRHEPRCSTGSAPTCRRWRASIWLPSPDSRCCSAR</sequence>
<reference evidence="2 3" key="1">
    <citation type="submission" date="2013-12" db="EMBL/GenBank/DDBJ databases">
        <authorList>
            <person name="Brown-Elliot B."/>
            <person name="Wallace R."/>
            <person name="Lenaerts A."/>
            <person name="Ordway D."/>
            <person name="DeGroote M.A."/>
            <person name="Parker T."/>
            <person name="Sizemore C."/>
            <person name="Tallon L.J."/>
            <person name="Sadzewicz L.K."/>
            <person name="Sengamalay N."/>
            <person name="Fraser C.M."/>
            <person name="Hine E."/>
            <person name="Shefchek K.A."/>
            <person name="Das S.P."/>
            <person name="Tettelin H."/>
        </authorList>
    </citation>
    <scope>NUCLEOTIDE SEQUENCE [LARGE SCALE GENOMIC DNA]</scope>
    <source>
        <strain evidence="2 3">662</strain>
    </source>
</reference>
<comment type="caution">
    <text evidence="2">The sequence shown here is derived from an EMBL/GenBank/DDBJ whole genome shotgun (WGS) entry which is preliminary data.</text>
</comment>
<dbReference type="PATRIC" id="fig|1299326.3.peg.6741"/>
<dbReference type="Gene3D" id="3.40.50.720">
    <property type="entry name" value="NAD(P)-binding Rossmann-like Domain"/>
    <property type="match status" value="1"/>
</dbReference>
<dbReference type="InterPro" id="IPR013968">
    <property type="entry name" value="PKS_KR"/>
</dbReference>
<gene>
    <name evidence="2" type="ORF">I545_7033</name>
</gene>
<dbReference type="InterPro" id="IPR036291">
    <property type="entry name" value="NAD(P)-bd_dom_sf"/>
</dbReference>